<feature type="transmembrane region" description="Helical" evidence="1">
    <location>
        <begin position="75"/>
        <end position="96"/>
    </location>
</feature>
<dbReference type="Pfam" id="PF14387">
    <property type="entry name" value="DUF4418"/>
    <property type="match status" value="1"/>
</dbReference>
<evidence type="ECO:0000313" key="3">
    <source>
        <dbReference type="Proteomes" id="UP000715095"/>
    </source>
</evidence>
<keyword evidence="1" id="KW-0472">Membrane</keyword>
<evidence type="ECO:0000313" key="2">
    <source>
        <dbReference type="EMBL" id="MBM6703582.1"/>
    </source>
</evidence>
<reference evidence="2 3" key="1">
    <citation type="journal article" date="2021" name="Sci. Rep.">
        <title>The distribution of antibiotic resistance genes in chicken gut microbiota commensals.</title>
        <authorList>
            <person name="Juricova H."/>
            <person name="Matiasovicova J."/>
            <person name="Kubasova T."/>
            <person name="Cejkova D."/>
            <person name="Rychlik I."/>
        </authorList>
    </citation>
    <scope>NUCLEOTIDE SEQUENCE [LARGE SCALE GENOMIC DNA]</scope>
    <source>
        <strain evidence="2 3">An829</strain>
    </source>
</reference>
<dbReference type="InterPro" id="IPR025531">
    <property type="entry name" value="DUF4418"/>
</dbReference>
<dbReference type="EMBL" id="JACJJC010000004">
    <property type="protein sequence ID" value="MBM6703582.1"/>
    <property type="molecule type" value="Genomic_DNA"/>
</dbReference>
<keyword evidence="1" id="KW-1133">Transmembrane helix</keyword>
<evidence type="ECO:0000256" key="1">
    <source>
        <dbReference type="SAM" id="Phobius"/>
    </source>
</evidence>
<feature type="transmembrane region" description="Helical" evidence="1">
    <location>
        <begin position="102"/>
        <end position="123"/>
    </location>
</feature>
<comment type="caution">
    <text evidence="2">The sequence shown here is derived from an EMBL/GenBank/DDBJ whole genome shotgun (WGS) entry which is preliminary data.</text>
</comment>
<gene>
    <name evidence="2" type="ORF">H6A60_03650</name>
</gene>
<feature type="transmembrane region" description="Helical" evidence="1">
    <location>
        <begin position="7"/>
        <end position="27"/>
    </location>
</feature>
<feature type="transmembrane region" description="Helical" evidence="1">
    <location>
        <begin position="39"/>
        <end position="63"/>
    </location>
</feature>
<organism evidence="2 3">
    <name type="scientific">Sutterella massiliensis</name>
    <dbReference type="NCBI Taxonomy" id="1816689"/>
    <lineage>
        <taxon>Bacteria</taxon>
        <taxon>Pseudomonadati</taxon>
        <taxon>Pseudomonadota</taxon>
        <taxon>Betaproteobacteria</taxon>
        <taxon>Burkholderiales</taxon>
        <taxon>Sutterellaceae</taxon>
        <taxon>Sutterella</taxon>
    </lineage>
</organism>
<accession>A0ABS2DQK4</accession>
<dbReference type="Proteomes" id="UP000715095">
    <property type="component" value="Unassembled WGS sequence"/>
</dbReference>
<dbReference type="RefSeq" id="WP_205102056.1">
    <property type="nucleotide sequence ID" value="NZ_JACJJC010000004.1"/>
</dbReference>
<name>A0ABS2DQK4_9BURK</name>
<sequence>MKKPAFFSGFVMMIVGAALALAAMYGLPHCGGETPMRCIWMLRAVGGLGMVIAVLGVAMQFAAREIAMGLQIANALNGILVVSLATFLIGACPNPLMRCHTITEPVLVVWGAAIALVALADFWRLSKKHD</sequence>
<keyword evidence="3" id="KW-1185">Reference proteome</keyword>
<keyword evidence="1" id="KW-0812">Transmembrane</keyword>
<proteinExistence type="predicted"/>
<protein>
    <submittedName>
        <fullName evidence="2">DUF4418 family protein</fullName>
    </submittedName>
</protein>